<accession>A0AAQ1STE2</accession>
<name>A0AAQ1STE2_9PSED</name>
<keyword evidence="2" id="KW-1185">Reference proteome</keyword>
<proteinExistence type="predicted"/>
<evidence type="ECO:0000313" key="2">
    <source>
        <dbReference type="Proteomes" id="UP000294335"/>
    </source>
</evidence>
<gene>
    <name evidence="1" type="ORF">JV551A3_V1_1080001</name>
</gene>
<evidence type="ECO:0000313" key="1">
    <source>
        <dbReference type="EMBL" id="SPO60912.1"/>
    </source>
</evidence>
<reference evidence="1 2" key="1">
    <citation type="submission" date="2018-02" db="EMBL/GenBank/DDBJ databases">
        <authorList>
            <person name="Dubost A."/>
        </authorList>
    </citation>
    <scope>NUCLEOTIDE SEQUENCE [LARGE SCALE GENOMIC DNA]</scope>
    <source>
        <strain evidence="2">JV551A3</strain>
    </source>
</reference>
<protein>
    <submittedName>
        <fullName evidence="1">Uncharacterized protein</fullName>
    </submittedName>
</protein>
<organism evidence="1 2">
    <name type="scientific">Pseudomonas inefficax</name>
    <dbReference type="NCBI Taxonomy" id="2078786"/>
    <lineage>
        <taxon>Bacteria</taxon>
        <taxon>Pseudomonadati</taxon>
        <taxon>Pseudomonadota</taxon>
        <taxon>Gammaproteobacteria</taxon>
        <taxon>Pseudomonadales</taxon>
        <taxon>Pseudomonadaceae</taxon>
        <taxon>Pseudomonas</taxon>
    </lineage>
</organism>
<sequence>MPGSNLNRPLLSDPGGWRCFSHGTRVKKYLVCLMLCCIRTNGGQQASYR</sequence>
<dbReference type="AlphaFoldDB" id="A0AAQ1STE2"/>
<comment type="caution">
    <text evidence="1">The sequence shown here is derived from an EMBL/GenBank/DDBJ whole genome shotgun (WGS) entry which is preliminary data.</text>
</comment>
<dbReference type="EMBL" id="OPYN01000108">
    <property type="protein sequence ID" value="SPO60912.1"/>
    <property type="molecule type" value="Genomic_DNA"/>
</dbReference>
<dbReference type="Proteomes" id="UP000294335">
    <property type="component" value="Unassembled WGS sequence"/>
</dbReference>